<feature type="transmembrane region" description="Helical" evidence="1">
    <location>
        <begin position="137"/>
        <end position="154"/>
    </location>
</feature>
<reference evidence="2" key="1">
    <citation type="submission" date="2023-08" db="EMBL/GenBank/DDBJ databases">
        <authorList>
            <person name="Messyasz A."/>
            <person name="Mannisto M.K."/>
            <person name="Kerkhof L.J."/>
            <person name="Haggblom M."/>
        </authorList>
    </citation>
    <scope>NUCLEOTIDE SEQUENCE</scope>
    <source>
        <strain evidence="2">X5P6</strain>
    </source>
</reference>
<protein>
    <submittedName>
        <fullName evidence="2">O-antigen polymerase</fullName>
    </submittedName>
</protein>
<feature type="transmembrane region" description="Helical" evidence="1">
    <location>
        <begin position="7"/>
        <end position="27"/>
    </location>
</feature>
<accession>A0AAU7ZTM9</accession>
<dbReference type="NCBIfam" id="TIGR04370">
    <property type="entry name" value="glyco_rpt_poly"/>
    <property type="match status" value="1"/>
</dbReference>
<keyword evidence="1" id="KW-1133">Transmembrane helix</keyword>
<proteinExistence type="predicted"/>
<name>A0AAU7ZTM9_9BACT</name>
<dbReference type="AlphaFoldDB" id="A0AAU7ZTM9"/>
<keyword evidence="1" id="KW-0472">Membrane</keyword>
<feature type="transmembrane region" description="Helical" evidence="1">
    <location>
        <begin position="39"/>
        <end position="62"/>
    </location>
</feature>
<organism evidence="2">
    <name type="scientific">Tunturiibacter psychrotolerans</name>
    <dbReference type="NCBI Taxonomy" id="3069686"/>
    <lineage>
        <taxon>Bacteria</taxon>
        <taxon>Pseudomonadati</taxon>
        <taxon>Acidobacteriota</taxon>
        <taxon>Terriglobia</taxon>
        <taxon>Terriglobales</taxon>
        <taxon>Acidobacteriaceae</taxon>
        <taxon>Tunturiibacter</taxon>
    </lineage>
</organism>
<gene>
    <name evidence="2" type="ORF">RBB77_05130</name>
</gene>
<dbReference type="KEGG" id="tpsc:RBB77_05130"/>
<keyword evidence="1" id="KW-0812">Transmembrane</keyword>
<feature type="transmembrane region" description="Helical" evidence="1">
    <location>
        <begin position="202"/>
        <end position="221"/>
    </location>
</feature>
<feature type="transmembrane region" description="Helical" evidence="1">
    <location>
        <begin position="324"/>
        <end position="344"/>
    </location>
</feature>
<sequence>MTNKSRLLHPVLIFNVVWLGVMTLFLMRFSKVLNATNRQITSAVGLILIPYTLTLGVSALYFRLVPKLKADRNHLLCDMSQMEELSILTGRLKWWIFFWAVFSFAEILASGGVPLVWAVTGNSKTYFDFGIQSLHGLLNSLILAIGLTYTGIFVRYGGRRYLLGPLGVLAWSILLITRSMMIVDLLQSAMVVVLYKGISKKIATRLVVAVILVTVGFGAIGDLRTGAINFRTLAQPTDAYPDWLPSGFLWVYIYVTTPLNNLAYTIASSHPVDNILFPNTAAPLFPHIVRDAIYGDSLATSLSGELVDSAFNVSTAYVGPFQDYGSLGIVSFSVLIAAFAGFYWRRSNFRDQLIYVVIGQCLFMTIFYNHFFSLPVITQIIWIYLFFLKSRSKNPSETAVGGRENFSLNTHSLGA</sequence>
<evidence type="ECO:0000256" key="1">
    <source>
        <dbReference type="SAM" id="Phobius"/>
    </source>
</evidence>
<evidence type="ECO:0000313" key="2">
    <source>
        <dbReference type="EMBL" id="XCB34281.1"/>
    </source>
</evidence>
<dbReference type="RefSeq" id="WP_353065270.1">
    <property type="nucleotide sequence ID" value="NZ_CP132942.1"/>
</dbReference>
<feature type="transmembrane region" description="Helical" evidence="1">
    <location>
        <begin position="356"/>
        <end position="387"/>
    </location>
</feature>
<feature type="transmembrane region" description="Helical" evidence="1">
    <location>
        <begin position="161"/>
        <end position="182"/>
    </location>
</feature>
<reference evidence="2" key="2">
    <citation type="journal article" date="2024" name="Environ. Microbiol.">
        <title>Genome analysis and description of Tunturibacter gen. nov. expands the diversity of Terriglobia in tundra soils.</title>
        <authorList>
            <person name="Messyasz A."/>
            <person name="Mannisto M.K."/>
            <person name="Kerkhof L.J."/>
            <person name="Haggblom M.M."/>
        </authorList>
    </citation>
    <scope>NUCLEOTIDE SEQUENCE</scope>
    <source>
        <strain evidence="2">X5P6</strain>
    </source>
</reference>
<dbReference type="EMBL" id="CP132942">
    <property type="protein sequence ID" value="XCB34281.1"/>
    <property type="molecule type" value="Genomic_DNA"/>
</dbReference>
<feature type="transmembrane region" description="Helical" evidence="1">
    <location>
        <begin position="94"/>
        <end position="117"/>
    </location>
</feature>